<protein>
    <submittedName>
        <fullName evidence="1">Uncharacterized protein</fullName>
    </submittedName>
</protein>
<sequence length="52" mass="5761">MSELESRSVDPSIAGLDANGRYCRSYIAVHDLLTHLEDMSPVDVVHYTLVGQ</sequence>
<evidence type="ECO:0000313" key="2">
    <source>
        <dbReference type="Proteomes" id="UP000828390"/>
    </source>
</evidence>
<accession>A0A9D4RVA3</accession>
<reference evidence="1" key="1">
    <citation type="journal article" date="2019" name="bioRxiv">
        <title>The Genome of the Zebra Mussel, Dreissena polymorpha: A Resource for Invasive Species Research.</title>
        <authorList>
            <person name="McCartney M.A."/>
            <person name="Auch B."/>
            <person name="Kono T."/>
            <person name="Mallez S."/>
            <person name="Zhang Y."/>
            <person name="Obille A."/>
            <person name="Becker A."/>
            <person name="Abrahante J.E."/>
            <person name="Garbe J."/>
            <person name="Badalamenti J.P."/>
            <person name="Herman A."/>
            <person name="Mangelson H."/>
            <person name="Liachko I."/>
            <person name="Sullivan S."/>
            <person name="Sone E.D."/>
            <person name="Koren S."/>
            <person name="Silverstein K.A.T."/>
            <person name="Beckman K.B."/>
            <person name="Gohl D.M."/>
        </authorList>
    </citation>
    <scope>NUCLEOTIDE SEQUENCE</scope>
    <source>
        <strain evidence="1">Duluth1</strain>
        <tissue evidence="1">Whole animal</tissue>
    </source>
</reference>
<comment type="caution">
    <text evidence="1">The sequence shown here is derived from an EMBL/GenBank/DDBJ whole genome shotgun (WGS) entry which is preliminary data.</text>
</comment>
<dbReference type="Proteomes" id="UP000828390">
    <property type="component" value="Unassembled WGS sequence"/>
</dbReference>
<name>A0A9D4RVA3_DREPO</name>
<dbReference type="AlphaFoldDB" id="A0A9D4RVA3"/>
<evidence type="ECO:0000313" key="1">
    <source>
        <dbReference type="EMBL" id="KAH3882826.1"/>
    </source>
</evidence>
<gene>
    <name evidence="1" type="ORF">DPMN_006771</name>
</gene>
<reference evidence="1" key="2">
    <citation type="submission" date="2020-11" db="EMBL/GenBank/DDBJ databases">
        <authorList>
            <person name="McCartney M.A."/>
            <person name="Auch B."/>
            <person name="Kono T."/>
            <person name="Mallez S."/>
            <person name="Becker A."/>
            <person name="Gohl D.M."/>
            <person name="Silverstein K.A.T."/>
            <person name="Koren S."/>
            <person name="Bechman K.B."/>
            <person name="Herman A."/>
            <person name="Abrahante J.E."/>
            <person name="Garbe J."/>
        </authorList>
    </citation>
    <scope>NUCLEOTIDE SEQUENCE</scope>
    <source>
        <strain evidence="1">Duluth1</strain>
        <tissue evidence="1">Whole animal</tissue>
    </source>
</reference>
<organism evidence="1 2">
    <name type="scientific">Dreissena polymorpha</name>
    <name type="common">Zebra mussel</name>
    <name type="synonym">Mytilus polymorpha</name>
    <dbReference type="NCBI Taxonomy" id="45954"/>
    <lineage>
        <taxon>Eukaryota</taxon>
        <taxon>Metazoa</taxon>
        <taxon>Spiralia</taxon>
        <taxon>Lophotrochozoa</taxon>
        <taxon>Mollusca</taxon>
        <taxon>Bivalvia</taxon>
        <taxon>Autobranchia</taxon>
        <taxon>Heteroconchia</taxon>
        <taxon>Euheterodonta</taxon>
        <taxon>Imparidentia</taxon>
        <taxon>Neoheterodontei</taxon>
        <taxon>Myida</taxon>
        <taxon>Dreissenoidea</taxon>
        <taxon>Dreissenidae</taxon>
        <taxon>Dreissena</taxon>
    </lineage>
</organism>
<proteinExistence type="predicted"/>
<keyword evidence="2" id="KW-1185">Reference proteome</keyword>
<dbReference type="EMBL" id="JAIWYP010000001">
    <property type="protein sequence ID" value="KAH3882826.1"/>
    <property type="molecule type" value="Genomic_DNA"/>
</dbReference>